<dbReference type="KEGG" id="rpe:RPE_0856"/>
<sequence>MSKMAKKTGAARRKTASAKRGGAKKLKAKKSIKKGKSGAETAAKVGAKPTAAVRRTVLQNLTSFATRHEKAPVCFQPLGDGSWLICYLRSNGTYECQPYNGPIHQPICG</sequence>
<name>Q07TC2_RHOP5</name>
<proteinExistence type="predicted"/>
<dbReference type="EMBL" id="CP000463">
    <property type="protein sequence ID" value="ABJ04812.1"/>
    <property type="molecule type" value="Genomic_DNA"/>
</dbReference>
<accession>Q07TC2</accession>
<feature type="compositionally biased region" description="Basic residues" evidence="1">
    <location>
        <begin position="1"/>
        <end position="36"/>
    </location>
</feature>
<feature type="region of interest" description="Disordered" evidence="1">
    <location>
        <begin position="1"/>
        <end position="48"/>
    </location>
</feature>
<evidence type="ECO:0000313" key="2">
    <source>
        <dbReference type="EMBL" id="ABJ04812.1"/>
    </source>
</evidence>
<dbReference type="HOGENOM" id="CLU_2181911_0_0_5"/>
<gene>
    <name evidence="2" type="ordered locus">RPE_0856</name>
</gene>
<dbReference type="AlphaFoldDB" id="Q07TC2"/>
<organism evidence="2">
    <name type="scientific">Rhodopseudomonas palustris (strain BisA53)</name>
    <dbReference type="NCBI Taxonomy" id="316055"/>
    <lineage>
        <taxon>Bacteria</taxon>
        <taxon>Pseudomonadati</taxon>
        <taxon>Pseudomonadota</taxon>
        <taxon>Alphaproteobacteria</taxon>
        <taxon>Hyphomicrobiales</taxon>
        <taxon>Nitrobacteraceae</taxon>
        <taxon>Rhodopseudomonas</taxon>
    </lineage>
</organism>
<reference evidence="2" key="1">
    <citation type="submission" date="2006-09" db="EMBL/GenBank/DDBJ databases">
        <title>Complete sequence of Rhodopseudomonas palustris BisA53.</title>
        <authorList>
            <consortium name="US DOE Joint Genome Institute"/>
            <person name="Copeland A."/>
            <person name="Lucas S."/>
            <person name="Lapidus A."/>
            <person name="Barry K."/>
            <person name="Detter J.C."/>
            <person name="Glavina del Rio T."/>
            <person name="Hammon N."/>
            <person name="Israni S."/>
            <person name="Dalin E."/>
            <person name="Tice H."/>
            <person name="Pitluck S."/>
            <person name="Chain P."/>
            <person name="Malfatti S."/>
            <person name="Shin M."/>
            <person name="Vergez L."/>
            <person name="Schmutz J."/>
            <person name="Larimer F."/>
            <person name="Land M."/>
            <person name="Hauser L."/>
            <person name="Pelletier D.A."/>
            <person name="Kyrpides N."/>
            <person name="Kim E."/>
            <person name="Harwood C.S."/>
            <person name="Oda Y."/>
            <person name="Richardson P."/>
        </authorList>
    </citation>
    <scope>NUCLEOTIDE SEQUENCE [LARGE SCALE GENOMIC DNA]</scope>
    <source>
        <strain evidence="2">BisA53</strain>
    </source>
</reference>
<protein>
    <submittedName>
        <fullName evidence="2">Uncharacterized protein</fullName>
    </submittedName>
</protein>
<evidence type="ECO:0000256" key="1">
    <source>
        <dbReference type="SAM" id="MobiDB-lite"/>
    </source>
</evidence>